<evidence type="ECO:0000256" key="7">
    <source>
        <dbReference type="ARBA" id="ARBA00022801"/>
    </source>
</evidence>
<dbReference type="InterPro" id="IPR045055">
    <property type="entry name" value="DNA2/NAM7-like"/>
</dbReference>
<feature type="domain" description="DNA2/NAM7 helicase-like C-terminal" evidence="12">
    <location>
        <begin position="8"/>
        <end position="207"/>
    </location>
</feature>
<evidence type="ECO:0000256" key="11">
    <source>
        <dbReference type="SAM" id="MobiDB-lite"/>
    </source>
</evidence>
<dbReference type="InterPro" id="IPR027417">
    <property type="entry name" value="P-loop_NTPase"/>
</dbReference>
<keyword evidence="3" id="KW-0963">Cytoplasm</keyword>
<dbReference type="Pfam" id="PF13087">
    <property type="entry name" value="AAA_12"/>
    <property type="match status" value="1"/>
</dbReference>
<dbReference type="FunFam" id="3.40.50.300:FF:000097">
    <property type="entry name" value="Regulator of nonsense transcripts 1"/>
    <property type="match status" value="1"/>
</dbReference>
<comment type="subcellular location">
    <subcellularLocation>
        <location evidence="1">Cytoplasm</location>
    </subcellularLocation>
</comment>
<dbReference type="GO" id="GO:0003724">
    <property type="term" value="F:RNA helicase activity"/>
    <property type="evidence" value="ECO:0007669"/>
    <property type="project" value="TreeGrafter"/>
</dbReference>
<evidence type="ECO:0000256" key="1">
    <source>
        <dbReference type="ARBA" id="ARBA00004496"/>
    </source>
</evidence>
<dbReference type="GO" id="GO:0016787">
    <property type="term" value="F:hydrolase activity"/>
    <property type="evidence" value="ECO:0007669"/>
    <property type="project" value="UniProtKB-KW"/>
</dbReference>
<keyword evidence="5" id="KW-0547">Nucleotide-binding</keyword>
<dbReference type="SUPFAM" id="SSF52540">
    <property type="entry name" value="P-loop containing nucleoside triphosphate hydrolases"/>
    <property type="match status" value="1"/>
</dbReference>
<dbReference type="InterPro" id="IPR047187">
    <property type="entry name" value="SF1_C_Upf1"/>
</dbReference>
<feature type="non-terminal residue" evidence="13">
    <location>
        <position position="1"/>
    </location>
</feature>
<evidence type="ECO:0000256" key="2">
    <source>
        <dbReference type="ARBA" id="ARBA00007913"/>
    </source>
</evidence>
<dbReference type="AlphaFoldDB" id="Q1KYM7"/>
<sequence length="277" mass="32107">EIDIIRIIQTLQIQYRMHPEIAKFASEQFYKGLLIDGVNAEQRQYRIITKCGQQIIKQVFPWPNPKCPIMFVNSTNEEKKLGTSYLNNTEANHVEKILTHLLINGVKAKDIGIITPYKLQISCIIDQFKRVADNSQSQNGRGLPYETYQDVQVASVDAFQGREKDFIIFSCVRSNERKGIGFLNDPRRLNVAITRARYGLIIIGNAKCLFSYPLWNNLLVHLQEKHCIIKGQFNNYKEAEIVLKTKMQIDPFLRYRAPDMPDPEKEKQEKEKKASCR</sequence>
<evidence type="ECO:0000259" key="12">
    <source>
        <dbReference type="Pfam" id="PF13087"/>
    </source>
</evidence>
<dbReference type="GO" id="GO:0000184">
    <property type="term" value="P:nuclear-transcribed mRNA catabolic process, nonsense-mediated decay"/>
    <property type="evidence" value="ECO:0007669"/>
    <property type="project" value="TreeGrafter"/>
</dbReference>
<dbReference type="CDD" id="cd18808">
    <property type="entry name" value="SF1_C_Upf1"/>
    <property type="match status" value="1"/>
</dbReference>
<name>Q1KYM7_9EUKA</name>
<dbReference type="Gene3D" id="3.40.50.300">
    <property type="entry name" value="P-loop containing nucleotide triphosphate hydrolases"/>
    <property type="match status" value="1"/>
</dbReference>
<evidence type="ECO:0000256" key="5">
    <source>
        <dbReference type="ARBA" id="ARBA00022741"/>
    </source>
</evidence>
<reference evidence="13" key="1">
    <citation type="journal article" date="2006" name="BMC Evol. Biol.">
        <title>A high density of ancient spliceosomal introns in oxymonad excavates.</title>
        <authorList>
            <person name="Slamovits C.H."/>
            <person name="Keeling P.J."/>
        </authorList>
    </citation>
    <scope>NUCLEOTIDE SEQUENCE</scope>
</reference>
<organism evidence="13">
    <name type="scientific">Streblomastix strix</name>
    <dbReference type="NCBI Taxonomy" id="222440"/>
    <lineage>
        <taxon>Eukaryota</taxon>
        <taxon>Metamonada</taxon>
        <taxon>Preaxostyla</taxon>
        <taxon>Oxymonadida</taxon>
        <taxon>Streblomastigidae</taxon>
        <taxon>Streblomastix</taxon>
    </lineage>
</organism>
<keyword evidence="8" id="KW-0347">Helicase</keyword>
<dbReference type="InterPro" id="IPR041679">
    <property type="entry name" value="DNA2/NAM7-like_C"/>
</dbReference>
<dbReference type="GO" id="GO:0005737">
    <property type="term" value="C:cytoplasm"/>
    <property type="evidence" value="ECO:0007669"/>
    <property type="project" value="UniProtKB-SubCell"/>
</dbReference>
<keyword evidence="9" id="KW-0862">Zinc</keyword>
<protein>
    <submittedName>
        <fullName evidence="13">UPF1</fullName>
    </submittedName>
</protein>
<accession>Q1KYM7</accession>
<evidence type="ECO:0000256" key="8">
    <source>
        <dbReference type="ARBA" id="ARBA00022806"/>
    </source>
</evidence>
<evidence type="ECO:0000256" key="3">
    <source>
        <dbReference type="ARBA" id="ARBA00022490"/>
    </source>
</evidence>
<dbReference type="PANTHER" id="PTHR10887">
    <property type="entry name" value="DNA2/NAM7 HELICASE FAMILY"/>
    <property type="match status" value="1"/>
</dbReference>
<evidence type="ECO:0000256" key="4">
    <source>
        <dbReference type="ARBA" id="ARBA00022723"/>
    </source>
</evidence>
<feature type="compositionally biased region" description="Basic and acidic residues" evidence="11">
    <location>
        <begin position="256"/>
        <end position="277"/>
    </location>
</feature>
<keyword evidence="6" id="KW-0863">Zinc-finger</keyword>
<dbReference type="EMBL" id="DQ363678">
    <property type="protein sequence ID" value="ABC97360.1"/>
    <property type="molecule type" value="Genomic_DNA"/>
</dbReference>
<dbReference type="GO" id="GO:0005524">
    <property type="term" value="F:ATP binding"/>
    <property type="evidence" value="ECO:0007669"/>
    <property type="project" value="UniProtKB-KW"/>
</dbReference>
<evidence type="ECO:0000256" key="6">
    <source>
        <dbReference type="ARBA" id="ARBA00022771"/>
    </source>
</evidence>
<keyword evidence="4" id="KW-0479">Metal-binding</keyword>
<keyword evidence="10" id="KW-0067">ATP-binding</keyword>
<proteinExistence type="inferred from homology"/>
<evidence type="ECO:0000256" key="10">
    <source>
        <dbReference type="ARBA" id="ARBA00022840"/>
    </source>
</evidence>
<dbReference type="PANTHER" id="PTHR10887:SF364">
    <property type="entry name" value="REGULATOR OF NONSENSE TRANSCRIPTS 1"/>
    <property type="match status" value="1"/>
</dbReference>
<feature type="region of interest" description="Disordered" evidence="11">
    <location>
        <begin position="255"/>
        <end position="277"/>
    </location>
</feature>
<keyword evidence="7" id="KW-0378">Hydrolase</keyword>
<comment type="similarity">
    <text evidence="2">Belongs to the DNA2/NAM7 helicase family.</text>
</comment>
<evidence type="ECO:0000313" key="13">
    <source>
        <dbReference type="EMBL" id="ABC97360.1"/>
    </source>
</evidence>
<dbReference type="GO" id="GO:0008270">
    <property type="term" value="F:zinc ion binding"/>
    <property type="evidence" value="ECO:0007669"/>
    <property type="project" value="UniProtKB-KW"/>
</dbReference>
<feature type="non-terminal residue" evidence="13">
    <location>
        <position position="277"/>
    </location>
</feature>
<evidence type="ECO:0000256" key="9">
    <source>
        <dbReference type="ARBA" id="ARBA00022833"/>
    </source>
</evidence>